<dbReference type="EMBL" id="UAUF01000016">
    <property type="protein sequence ID" value="SPZ16948.1"/>
    <property type="molecule type" value="Genomic_DNA"/>
</dbReference>
<evidence type="ECO:0000313" key="3">
    <source>
        <dbReference type="EMBL" id="SPZ16948.1"/>
    </source>
</evidence>
<feature type="transmembrane region" description="Helical" evidence="1">
    <location>
        <begin position="7"/>
        <end position="26"/>
    </location>
</feature>
<dbReference type="PROSITE" id="PS51257">
    <property type="entry name" value="PROKAR_LIPOPROTEIN"/>
    <property type="match status" value="1"/>
</dbReference>
<keyword evidence="1" id="KW-0472">Membrane</keyword>
<name>A0A2X2D9R6_PSELU</name>
<keyword evidence="5" id="KW-1185">Reference proteome</keyword>
<evidence type="ECO:0000313" key="5">
    <source>
        <dbReference type="Proteomes" id="UP000626180"/>
    </source>
</evidence>
<keyword evidence="1" id="KW-0812">Transmembrane</keyword>
<dbReference type="RefSeq" id="WP_010798511.1">
    <property type="nucleotide sequence ID" value="NZ_CP069263.1"/>
</dbReference>
<evidence type="ECO:0000313" key="4">
    <source>
        <dbReference type="Proteomes" id="UP000250443"/>
    </source>
</evidence>
<reference evidence="2 5" key="2">
    <citation type="submission" date="2020-10" db="EMBL/GenBank/DDBJ databases">
        <title>Genome sequences of Pseudomonas isolates.</title>
        <authorList>
            <person name="Wessels L."/>
            <person name="Reich F."/>
            <person name="Hammerl J."/>
        </authorList>
    </citation>
    <scope>NUCLEOTIDE SEQUENCE [LARGE SCALE GENOMIC DNA]</scope>
    <source>
        <strain evidence="2 5">20-MO00624-0</strain>
    </source>
</reference>
<dbReference type="Proteomes" id="UP000250443">
    <property type="component" value="Unassembled WGS sequence"/>
</dbReference>
<dbReference type="AlphaFoldDB" id="A0A2X2D9R6"/>
<evidence type="ECO:0000256" key="1">
    <source>
        <dbReference type="SAM" id="Phobius"/>
    </source>
</evidence>
<reference evidence="3 4" key="1">
    <citation type="submission" date="2018-06" db="EMBL/GenBank/DDBJ databases">
        <authorList>
            <consortium name="Pathogen Informatics"/>
            <person name="Doyle S."/>
        </authorList>
    </citation>
    <scope>NUCLEOTIDE SEQUENCE [LARGE SCALE GENOMIC DNA]</scope>
    <source>
        <strain evidence="3 4">NCTC11842</strain>
    </source>
</reference>
<sequence>MRPAHPLQLVAGLVVWSLWFITIYGGLTVACQIAPPAAEAGALNRINLMLGLLTLATLVFLLWNARRCWQAIGLGDSEEARWQRFLATLGAGLHLVSAIATLFVGIPILLMPPCL</sequence>
<feature type="transmembrane region" description="Helical" evidence="1">
    <location>
        <begin position="85"/>
        <end position="110"/>
    </location>
</feature>
<accession>A0A2X2D9R6</accession>
<protein>
    <submittedName>
        <fullName evidence="3">Uncharacterized protein</fullName>
    </submittedName>
</protein>
<organism evidence="3 4">
    <name type="scientific">Pseudomonas luteola</name>
    <dbReference type="NCBI Taxonomy" id="47886"/>
    <lineage>
        <taxon>Bacteria</taxon>
        <taxon>Pseudomonadati</taxon>
        <taxon>Pseudomonadota</taxon>
        <taxon>Gammaproteobacteria</taxon>
        <taxon>Pseudomonadales</taxon>
        <taxon>Pseudomonadaceae</taxon>
        <taxon>Pseudomonas</taxon>
    </lineage>
</organism>
<feature type="transmembrane region" description="Helical" evidence="1">
    <location>
        <begin position="46"/>
        <end position="65"/>
    </location>
</feature>
<dbReference type="Proteomes" id="UP000626180">
    <property type="component" value="Unassembled WGS sequence"/>
</dbReference>
<keyword evidence="1" id="KW-1133">Transmembrane helix</keyword>
<evidence type="ECO:0000313" key="2">
    <source>
        <dbReference type="EMBL" id="MBF8642793.1"/>
    </source>
</evidence>
<gene>
    <name evidence="2" type="ORF">IRZ65_19160</name>
    <name evidence="3" type="ORF">NCTC11842_05988</name>
</gene>
<dbReference type="EMBL" id="JADMCD010000011">
    <property type="protein sequence ID" value="MBF8642793.1"/>
    <property type="molecule type" value="Genomic_DNA"/>
</dbReference>
<proteinExistence type="predicted"/>